<accession>A0A1H9XI58</accession>
<keyword evidence="1" id="KW-0472">Membrane</keyword>
<feature type="transmembrane region" description="Helical" evidence="1">
    <location>
        <begin position="192"/>
        <end position="212"/>
    </location>
</feature>
<feature type="transmembrane region" description="Helical" evidence="1">
    <location>
        <begin position="111"/>
        <end position="131"/>
    </location>
</feature>
<organism evidence="2 3">
    <name type="scientific">Pedococcus cremeus</name>
    <dbReference type="NCBI Taxonomy" id="587636"/>
    <lineage>
        <taxon>Bacteria</taxon>
        <taxon>Bacillati</taxon>
        <taxon>Actinomycetota</taxon>
        <taxon>Actinomycetes</taxon>
        <taxon>Micrococcales</taxon>
        <taxon>Intrasporangiaceae</taxon>
        <taxon>Pedococcus</taxon>
    </lineage>
</organism>
<dbReference type="AlphaFoldDB" id="A0A1H9XI58"/>
<evidence type="ECO:0000313" key="3">
    <source>
        <dbReference type="Proteomes" id="UP000199019"/>
    </source>
</evidence>
<keyword evidence="3" id="KW-1185">Reference proteome</keyword>
<dbReference type="Pfam" id="PF07077">
    <property type="entry name" value="DUF1345"/>
    <property type="match status" value="1"/>
</dbReference>
<feature type="transmembrane region" description="Helical" evidence="1">
    <location>
        <begin position="82"/>
        <end position="105"/>
    </location>
</feature>
<gene>
    <name evidence="2" type="ORF">SAMN05216199_3849</name>
</gene>
<dbReference type="STRING" id="587636.SAMN05216199_3849"/>
<reference evidence="3" key="1">
    <citation type="submission" date="2016-10" db="EMBL/GenBank/DDBJ databases">
        <authorList>
            <person name="Varghese N."/>
            <person name="Submissions S."/>
        </authorList>
    </citation>
    <scope>NUCLEOTIDE SEQUENCE [LARGE SCALE GENOMIC DNA]</scope>
    <source>
        <strain evidence="3">CGMCC 1.6963</strain>
    </source>
</reference>
<dbReference type="Proteomes" id="UP000199019">
    <property type="component" value="Unassembled WGS sequence"/>
</dbReference>
<proteinExistence type="predicted"/>
<sequence length="214" mass="22668">MASDVRDGRRAPTATAALASAAGVGLVAAVVCTVTVSWRFGFLLGWMAAALTFLVRLWIALWPMNADETQQHAAREDPRKPVADVVMVAAALVSLAAVGLMLTGSTGGRDLQAALSVCSVALAWGVVHTVFMTRYAELYYDEEPGGVDFGDDRPPVFSDFAYLAFTVGMTFQVSDTQVTGPLLRKAVLRQALLSYVFGAVIIATLINLIAGLGK</sequence>
<evidence type="ECO:0000256" key="1">
    <source>
        <dbReference type="SAM" id="Phobius"/>
    </source>
</evidence>
<name>A0A1H9XI58_9MICO</name>
<dbReference type="InterPro" id="IPR009781">
    <property type="entry name" value="DUF1345"/>
</dbReference>
<keyword evidence="1" id="KW-0812">Transmembrane</keyword>
<dbReference type="EMBL" id="FOHB01000008">
    <property type="protein sequence ID" value="SES45804.1"/>
    <property type="molecule type" value="Genomic_DNA"/>
</dbReference>
<protein>
    <submittedName>
        <fullName evidence="2">Uncharacterized membrane protein</fullName>
    </submittedName>
</protein>
<feature type="transmembrane region" description="Helical" evidence="1">
    <location>
        <begin position="39"/>
        <end position="61"/>
    </location>
</feature>
<keyword evidence="1" id="KW-1133">Transmembrane helix</keyword>
<evidence type="ECO:0000313" key="2">
    <source>
        <dbReference type="EMBL" id="SES45804.1"/>
    </source>
</evidence>